<proteinExistence type="predicted"/>
<dbReference type="AlphaFoldDB" id="A0A8J5K7F3"/>
<dbReference type="Gene3D" id="3.40.50.300">
    <property type="entry name" value="P-loop containing nucleotide triphosphate hydrolases"/>
    <property type="match status" value="1"/>
</dbReference>
<evidence type="ECO:0000313" key="3">
    <source>
        <dbReference type="Proteomes" id="UP000747542"/>
    </source>
</evidence>
<sequence length="1023" mass="116665">MSATSVPPPDLLWFRYFHALKTYGRDALCAVFQLSYQGGYPIKTYLIDILGYSNTQLRKNFDIHQRVKLESSIPDINKFDITLLYSLLQKVCGFANINDTKWTTPPSDGTSLEYNLFRIKKLRNEISHENEHFTQHILDIKLTHLQQLIEDTFQEAYTVFKQSSQLEVKLSVVKNYFDGLRTKIREPADLKEIQKEMEVYRREIELEIKENSWDELCTQFSVTCQVDPVPWLHLGVEIKPSVLFTEPTLVEDEVMCARPHQTQQVRVVKCNEVISFKCRDGSSPDVLLLTGEGGIGKTTFLKFVVETWTEEPKVMQSLDKVEVLLYSQCRGSNIQTFDQLLQDLLHETYLRSGVSFEFFKEIIKANKILIIVDGFDEYNEASFKLVKDIVSMASNNMQVLLTTRPGSADQLTALIPQGKRILHLVLKGIPQSLHFNFVENMINTLVSEVNQRYSIKTKLNDKLYQLREHLGDHLNNPLTLTILTLLWVDCPDKLNTLTTSTDLYYEIGELLTSKLVDRLMARGVCNPKEKCNSFLIFYDYMALQCIQRREYELQENTINFLKQKCDELHLPHEDVLSTYFGRKRTRQGLIPRWIWSFLHLRFQEYSVSRSVVRRLLSETNLVSSAASMSHDADPSIVSKSPSADYSITSTGHDATMVVNNVIKKVLSPGCKGEKSAWVQGNSTFQSVLFNMTGLLARIGQHQLNRYAHDIVQLIGDDNPLFRLTGKINIDNYLHHVVESKMNGEMIKEVVTVLADFSTWSTHGSYICGLSSVLAFQMPQTIEITIKNDPALSPGLDDTLVALSHQKISVKLHIQYHFNDSGCSDNFLHAIRHGGKCTMEEFHGQLSEDKMVLLPSTLWDLRLRGTTEQLPALTATLPRIKGLRAFCLLLVESGRPSPASLPSLPMDNIGTFSLALQCGLTDNDAYWCCNVVQQLVPSTFNNCVGVQKLLQGLHHRRVLLFSLFIYSYHDFTDEEREYLKALARPLGVALSVDYKALHLNITMSQKDTGTIHSLRFFKRPDAIV</sequence>
<name>A0A8J5K7F3_HOMAM</name>
<gene>
    <name evidence="2" type="primary">Nlrc4-L2</name>
    <name evidence="2" type="ORF">Hamer_G011711</name>
</gene>
<dbReference type="PROSITE" id="PS50837">
    <property type="entry name" value="NACHT"/>
    <property type="match status" value="1"/>
</dbReference>
<dbReference type="InterPro" id="IPR041249">
    <property type="entry name" value="HEPN_DZIP3"/>
</dbReference>
<feature type="domain" description="NACHT" evidence="1">
    <location>
        <begin position="285"/>
        <end position="407"/>
    </location>
</feature>
<protein>
    <submittedName>
        <fullName evidence="2">NLR family CARD domain-containing protein 4-like 2</fullName>
    </submittedName>
</protein>
<dbReference type="Pfam" id="PF05729">
    <property type="entry name" value="NACHT"/>
    <property type="match status" value="1"/>
</dbReference>
<evidence type="ECO:0000259" key="1">
    <source>
        <dbReference type="PROSITE" id="PS50837"/>
    </source>
</evidence>
<evidence type="ECO:0000313" key="2">
    <source>
        <dbReference type="EMBL" id="KAG7169016.1"/>
    </source>
</evidence>
<dbReference type="PANTHER" id="PTHR46844:SF1">
    <property type="entry name" value="SLR5058 PROTEIN"/>
    <property type="match status" value="1"/>
</dbReference>
<dbReference type="InterPro" id="IPR007111">
    <property type="entry name" value="NACHT_NTPase"/>
</dbReference>
<dbReference type="Pfam" id="PF18738">
    <property type="entry name" value="HEPN_DZIP3"/>
    <property type="match status" value="1"/>
</dbReference>
<dbReference type="Proteomes" id="UP000747542">
    <property type="component" value="Unassembled WGS sequence"/>
</dbReference>
<dbReference type="EMBL" id="JAHLQT010018664">
    <property type="protein sequence ID" value="KAG7169016.1"/>
    <property type="molecule type" value="Genomic_DNA"/>
</dbReference>
<dbReference type="InterPro" id="IPR027417">
    <property type="entry name" value="P-loop_NTPase"/>
</dbReference>
<dbReference type="SUPFAM" id="SSF52540">
    <property type="entry name" value="P-loop containing nucleoside triphosphate hydrolases"/>
    <property type="match status" value="1"/>
</dbReference>
<comment type="caution">
    <text evidence="2">The sequence shown here is derived from an EMBL/GenBank/DDBJ whole genome shotgun (WGS) entry which is preliminary data.</text>
</comment>
<dbReference type="PANTHER" id="PTHR46844">
    <property type="entry name" value="SLR5058 PROTEIN"/>
    <property type="match status" value="1"/>
</dbReference>
<keyword evidence="3" id="KW-1185">Reference proteome</keyword>
<reference evidence="2" key="1">
    <citation type="journal article" date="2021" name="Sci. Adv.">
        <title>The American lobster genome reveals insights on longevity, neural, and immune adaptations.</title>
        <authorList>
            <person name="Polinski J.M."/>
            <person name="Zimin A.V."/>
            <person name="Clark K.F."/>
            <person name="Kohn A.B."/>
            <person name="Sadowski N."/>
            <person name="Timp W."/>
            <person name="Ptitsyn A."/>
            <person name="Khanna P."/>
            <person name="Romanova D.Y."/>
            <person name="Williams P."/>
            <person name="Greenwood S.J."/>
            <person name="Moroz L.L."/>
            <person name="Walt D.R."/>
            <person name="Bodnar A.G."/>
        </authorList>
    </citation>
    <scope>NUCLEOTIDE SEQUENCE</scope>
    <source>
        <strain evidence="2">GMGI-L3</strain>
    </source>
</reference>
<accession>A0A8J5K7F3</accession>
<organism evidence="2 3">
    <name type="scientific">Homarus americanus</name>
    <name type="common">American lobster</name>
    <dbReference type="NCBI Taxonomy" id="6706"/>
    <lineage>
        <taxon>Eukaryota</taxon>
        <taxon>Metazoa</taxon>
        <taxon>Ecdysozoa</taxon>
        <taxon>Arthropoda</taxon>
        <taxon>Crustacea</taxon>
        <taxon>Multicrustacea</taxon>
        <taxon>Malacostraca</taxon>
        <taxon>Eumalacostraca</taxon>
        <taxon>Eucarida</taxon>
        <taxon>Decapoda</taxon>
        <taxon>Pleocyemata</taxon>
        <taxon>Astacidea</taxon>
        <taxon>Nephropoidea</taxon>
        <taxon>Nephropidae</taxon>
        <taxon>Homarus</taxon>
    </lineage>
</organism>